<feature type="region of interest" description="Disordered" evidence="12">
    <location>
        <begin position="1"/>
        <end position="64"/>
    </location>
</feature>
<dbReference type="Pfam" id="PF00589">
    <property type="entry name" value="Phage_integrase"/>
    <property type="match status" value="1"/>
</dbReference>
<dbReference type="PANTHER" id="PTHR30349">
    <property type="entry name" value="PHAGE INTEGRASE-RELATED"/>
    <property type="match status" value="1"/>
</dbReference>
<dbReference type="InterPro" id="IPR050090">
    <property type="entry name" value="Tyrosine_recombinase_XerCD"/>
</dbReference>
<evidence type="ECO:0000256" key="11">
    <source>
        <dbReference type="HAMAP-Rule" id="MF_01807"/>
    </source>
</evidence>
<dbReference type="EMBL" id="JBHTJA010000048">
    <property type="protein sequence ID" value="MFD0903121.1"/>
    <property type="molecule type" value="Genomic_DNA"/>
</dbReference>
<evidence type="ECO:0000256" key="3">
    <source>
        <dbReference type="ARBA" id="ARBA00015810"/>
    </source>
</evidence>
<dbReference type="CDD" id="cd00798">
    <property type="entry name" value="INT_XerDC_C"/>
    <property type="match status" value="1"/>
</dbReference>
<keyword evidence="5 11" id="KW-0132">Cell division</keyword>
<evidence type="ECO:0000259" key="14">
    <source>
        <dbReference type="PROSITE" id="PS51900"/>
    </source>
</evidence>
<dbReference type="InterPro" id="IPR002104">
    <property type="entry name" value="Integrase_catalytic"/>
</dbReference>
<keyword evidence="9 11" id="KW-0233">DNA recombination</keyword>
<dbReference type="HAMAP" id="MF_01808">
    <property type="entry name" value="Recomb_XerC_XerD"/>
    <property type="match status" value="1"/>
</dbReference>
<dbReference type="PROSITE" id="PS51900">
    <property type="entry name" value="CB"/>
    <property type="match status" value="1"/>
</dbReference>
<keyword evidence="10 11" id="KW-0131">Cell cycle</keyword>
<reference evidence="16" key="1">
    <citation type="journal article" date="2019" name="Int. J. Syst. Evol. Microbiol.">
        <title>The Global Catalogue of Microorganisms (GCM) 10K type strain sequencing project: providing services to taxonomists for standard genome sequencing and annotation.</title>
        <authorList>
            <consortium name="The Broad Institute Genomics Platform"/>
            <consortium name="The Broad Institute Genome Sequencing Center for Infectious Disease"/>
            <person name="Wu L."/>
            <person name="Ma J."/>
        </authorList>
    </citation>
    <scope>NUCLEOTIDE SEQUENCE [LARGE SCALE GENOMIC DNA]</scope>
    <source>
        <strain evidence="16">JCM 31202</strain>
    </source>
</reference>
<dbReference type="RefSeq" id="WP_378301607.1">
    <property type="nucleotide sequence ID" value="NZ_JBHTJA010000048.1"/>
</dbReference>
<dbReference type="PANTHER" id="PTHR30349:SF81">
    <property type="entry name" value="TYROSINE RECOMBINASE XERC"/>
    <property type="match status" value="1"/>
</dbReference>
<dbReference type="InterPro" id="IPR011010">
    <property type="entry name" value="DNA_brk_join_enz"/>
</dbReference>
<dbReference type="InterPro" id="IPR011932">
    <property type="entry name" value="Recomb_XerD"/>
</dbReference>
<dbReference type="Gene3D" id="1.10.150.130">
    <property type="match status" value="1"/>
</dbReference>
<evidence type="ECO:0000256" key="9">
    <source>
        <dbReference type="ARBA" id="ARBA00023172"/>
    </source>
</evidence>
<evidence type="ECO:0000256" key="5">
    <source>
        <dbReference type="ARBA" id="ARBA00022618"/>
    </source>
</evidence>
<evidence type="ECO:0000259" key="13">
    <source>
        <dbReference type="PROSITE" id="PS51898"/>
    </source>
</evidence>
<comment type="subunit">
    <text evidence="11">Forms a cyclic heterotetrameric complex composed of two molecules of XerC and two molecules of XerD.</text>
</comment>
<sequence length="386" mass="39781">MGGSPSAATAGRGAALSPSTSRRSTARPPAEPGAGSAAAPAIEHADPREPDGTVTGTVTGAVPPATTETAAEPAAPASPLAAAVDAYLGHLAVERGLAANTLSAYRRDLSRYLRVMGAMGRTAVDQITEHDVRGFLLVLREGDPDHPPLSAGSAARALVAVRGLHRFALREGLAPDDPAHGVKPPTPPRRLPKAISVQDVERLLAAASGGADAGGARGLRDRALLELLYGSGARISEAVGLDVDDLDLDEGVARVAGKGGKDRVVPVGDYAVRAVGAYLVRARPELAAAGRGGPALFLNARGGRLSRQGAWMVLRAAAERARLSDVSPHTLRHSFATHLLDGGADVRVVQELLGHASVTTTQVYTLVTVQLLREVYATSHPRARSA</sequence>
<dbReference type="InterPro" id="IPR013762">
    <property type="entry name" value="Integrase-like_cat_sf"/>
</dbReference>
<feature type="compositionally biased region" description="Low complexity" evidence="12">
    <location>
        <begin position="14"/>
        <end position="41"/>
    </location>
</feature>
<keyword evidence="16" id="KW-1185">Reference proteome</keyword>
<dbReference type="Pfam" id="PF02899">
    <property type="entry name" value="Phage_int_SAM_1"/>
    <property type="match status" value="1"/>
</dbReference>
<dbReference type="Gene3D" id="1.10.443.10">
    <property type="entry name" value="Intergrase catalytic core"/>
    <property type="match status" value="1"/>
</dbReference>
<feature type="active site" evidence="11">
    <location>
        <position position="329"/>
    </location>
</feature>
<gene>
    <name evidence="11 15" type="primary">xerD</name>
    <name evidence="15" type="ORF">ACFQ11_22190</name>
</gene>
<evidence type="ECO:0000256" key="6">
    <source>
        <dbReference type="ARBA" id="ARBA00022829"/>
    </source>
</evidence>
<dbReference type="InterPro" id="IPR004107">
    <property type="entry name" value="Integrase_SAM-like_N"/>
</dbReference>
<comment type="function">
    <text evidence="11">Site-specific tyrosine recombinase, which acts by catalyzing the cutting and rejoining of the recombining DNA molecules. The XerC-XerD complex is essential to convert dimers of the bacterial chromosome into monomers to permit their segregation at cell division. It also contributes to the segregational stability of plasmids.</text>
</comment>
<evidence type="ECO:0000256" key="7">
    <source>
        <dbReference type="ARBA" id="ARBA00022908"/>
    </source>
</evidence>
<evidence type="ECO:0000256" key="4">
    <source>
        <dbReference type="ARBA" id="ARBA00022490"/>
    </source>
</evidence>
<keyword evidence="4 11" id="KW-0963">Cytoplasm</keyword>
<feature type="active site" evidence="11">
    <location>
        <position position="258"/>
    </location>
</feature>
<comment type="subcellular location">
    <subcellularLocation>
        <location evidence="1 11">Cytoplasm</location>
    </subcellularLocation>
</comment>
<feature type="active site" description="O-(3'-phospho-DNA)-tyrosine intermediate" evidence="11">
    <location>
        <position position="364"/>
    </location>
</feature>
<name>A0ABW3EWL8_9ACTN</name>
<evidence type="ECO:0000313" key="15">
    <source>
        <dbReference type="EMBL" id="MFD0903121.1"/>
    </source>
</evidence>
<feature type="domain" description="Core-binding (CB)" evidence="14">
    <location>
        <begin position="78"/>
        <end position="169"/>
    </location>
</feature>
<organism evidence="15 16">
    <name type="scientific">Actinomadura sediminis</name>
    <dbReference type="NCBI Taxonomy" id="1038904"/>
    <lineage>
        <taxon>Bacteria</taxon>
        <taxon>Bacillati</taxon>
        <taxon>Actinomycetota</taxon>
        <taxon>Actinomycetes</taxon>
        <taxon>Streptosporangiales</taxon>
        <taxon>Thermomonosporaceae</taxon>
        <taxon>Actinomadura</taxon>
    </lineage>
</organism>
<feature type="compositionally biased region" description="Low complexity" evidence="12">
    <location>
        <begin position="52"/>
        <end position="64"/>
    </location>
</feature>
<proteinExistence type="inferred from homology"/>
<accession>A0ABW3EWL8</accession>
<dbReference type="InterPro" id="IPR023009">
    <property type="entry name" value="Tyrosine_recombinase_XerC/XerD"/>
</dbReference>
<dbReference type="NCBIfam" id="NF001399">
    <property type="entry name" value="PRK00283.1"/>
    <property type="match status" value="1"/>
</dbReference>
<feature type="active site" evidence="11">
    <location>
        <position position="332"/>
    </location>
</feature>
<comment type="similarity">
    <text evidence="2 11">Belongs to the 'phage' integrase family. XerD subfamily.</text>
</comment>
<keyword evidence="6 11" id="KW-0159">Chromosome partition</keyword>
<dbReference type="InterPro" id="IPR010998">
    <property type="entry name" value="Integrase_recombinase_N"/>
</dbReference>
<feature type="domain" description="Tyr recombinase" evidence="13">
    <location>
        <begin position="190"/>
        <end position="377"/>
    </location>
</feature>
<dbReference type="InterPro" id="IPR044068">
    <property type="entry name" value="CB"/>
</dbReference>
<keyword evidence="8 11" id="KW-0238">DNA-binding</keyword>
<dbReference type="HAMAP" id="MF_01807">
    <property type="entry name" value="Recomb_XerD"/>
    <property type="match status" value="1"/>
</dbReference>
<evidence type="ECO:0000313" key="16">
    <source>
        <dbReference type="Proteomes" id="UP001596972"/>
    </source>
</evidence>
<comment type="caution">
    <text evidence="15">The sequence shown here is derived from an EMBL/GenBank/DDBJ whole genome shotgun (WGS) entry which is preliminary data.</text>
</comment>
<dbReference type="Proteomes" id="UP001596972">
    <property type="component" value="Unassembled WGS sequence"/>
</dbReference>
<feature type="active site" evidence="11">
    <location>
        <position position="355"/>
    </location>
</feature>
<feature type="active site" evidence="11">
    <location>
        <position position="234"/>
    </location>
</feature>
<evidence type="ECO:0000256" key="2">
    <source>
        <dbReference type="ARBA" id="ARBA00010450"/>
    </source>
</evidence>
<evidence type="ECO:0000256" key="10">
    <source>
        <dbReference type="ARBA" id="ARBA00023306"/>
    </source>
</evidence>
<dbReference type="SUPFAM" id="SSF56349">
    <property type="entry name" value="DNA breaking-rejoining enzymes"/>
    <property type="match status" value="1"/>
</dbReference>
<dbReference type="PROSITE" id="PS51898">
    <property type="entry name" value="TYR_RECOMBINASE"/>
    <property type="match status" value="1"/>
</dbReference>
<evidence type="ECO:0000256" key="8">
    <source>
        <dbReference type="ARBA" id="ARBA00023125"/>
    </source>
</evidence>
<evidence type="ECO:0000256" key="12">
    <source>
        <dbReference type="SAM" id="MobiDB-lite"/>
    </source>
</evidence>
<dbReference type="NCBIfam" id="TIGR02225">
    <property type="entry name" value="recomb_XerD"/>
    <property type="match status" value="1"/>
</dbReference>
<evidence type="ECO:0000256" key="1">
    <source>
        <dbReference type="ARBA" id="ARBA00004496"/>
    </source>
</evidence>
<keyword evidence="7 11" id="KW-0229">DNA integration</keyword>
<protein>
    <recommendedName>
        <fullName evidence="3 11">Tyrosine recombinase XerD</fullName>
    </recommendedName>
</protein>